<dbReference type="Proteomes" id="UP001597508">
    <property type="component" value="Unassembled WGS sequence"/>
</dbReference>
<keyword evidence="1" id="KW-0812">Transmembrane</keyword>
<dbReference type="SUPFAM" id="SSF53187">
    <property type="entry name" value="Zn-dependent exopeptidases"/>
    <property type="match status" value="1"/>
</dbReference>
<feature type="transmembrane region" description="Helical" evidence="1">
    <location>
        <begin position="429"/>
        <end position="447"/>
    </location>
</feature>
<dbReference type="RefSeq" id="WP_379665760.1">
    <property type="nucleotide sequence ID" value="NZ_JBHULH010000003.1"/>
</dbReference>
<dbReference type="InterPro" id="IPR045175">
    <property type="entry name" value="M28_fam"/>
</dbReference>
<evidence type="ECO:0000313" key="4">
    <source>
        <dbReference type="Proteomes" id="UP001597508"/>
    </source>
</evidence>
<feature type="transmembrane region" description="Helical" evidence="1">
    <location>
        <begin position="326"/>
        <end position="350"/>
    </location>
</feature>
<accession>A0ABW5LQI0</accession>
<dbReference type="PANTHER" id="PTHR12147">
    <property type="entry name" value="METALLOPEPTIDASE M28 FAMILY MEMBER"/>
    <property type="match status" value="1"/>
</dbReference>
<name>A0ABW5LQI0_9FLAO</name>
<feature type="transmembrane region" description="Helical" evidence="1">
    <location>
        <begin position="5"/>
        <end position="22"/>
    </location>
</feature>
<dbReference type="InterPro" id="IPR007484">
    <property type="entry name" value="Peptidase_M28"/>
</dbReference>
<feature type="transmembrane region" description="Helical" evidence="1">
    <location>
        <begin position="453"/>
        <end position="474"/>
    </location>
</feature>
<proteinExistence type="predicted"/>
<organism evidence="3 4">
    <name type="scientific">Pseudotenacibaculum haliotis</name>
    <dbReference type="NCBI Taxonomy" id="1862138"/>
    <lineage>
        <taxon>Bacteria</taxon>
        <taxon>Pseudomonadati</taxon>
        <taxon>Bacteroidota</taxon>
        <taxon>Flavobacteriia</taxon>
        <taxon>Flavobacteriales</taxon>
        <taxon>Flavobacteriaceae</taxon>
        <taxon>Pseudotenacibaculum</taxon>
    </lineage>
</organism>
<keyword evidence="1" id="KW-0472">Membrane</keyword>
<feature type="transmembrane region" description="Helical" evidence="1">
    <location>
        <begin position="362"/>
        <end position="380"/>
    </location>
</feature>
<comment type="caution">
    <text evidence="3">The sequence shown here is derived from an EMBL/GenBank/DDBJ whole genome shotgun (WGS) entry which is preliminary data.</text>
</comment>
<keyword evidence="4" id="KW-1185">Reference proteome</keyword>
<feature type="transmembrane region" description="Helical" evidence="1">
    <location>
        <begin position="541"/>
        <end position="559"/>
    </location>
</feature>
<protein>
    <submittedName>
        <fullName evidence="3">M20/M25/M40 family metallo-hydrolase</fullName>
    </submittedName>
</protein>
<evidence type="ECO:0000259" key="2">
    <source>
        <dbReference type="Pfam" id="PF04389"/>
    </source>
</evidence>
<keyword evidence="1" id="KW-1133">Transmembrane helix</keyword>
<sequence>MKKYISLISFLIIVLGTYWGFYDQKPITVKKAKSETEFSVDKALGHLKNITTEVHHVGTPGHKNVQNYLVGELQKMGLNPTVQTQTVINKKWVAGTTVENILARIEGTEKGKALLLLSHYDSNPNIAIGASDAGSGVVTILETVRAFLARGEQPKNDIIILISDAEELGLLGAKAFVEYHPWAKDVGLVLNLEARGSGGPGYMLMETNGKNHKLISEFKKANPGYPASNSLLYSIYKKLPNDTDLTVFREEGNINGFNFAFIGDHFDYHTMQDTYERLDRTSLAHQADYLMTTLNYFANSDLSNLNSDIDYVYVNFPILKILTYPFAWVNTMQIIALVLLLILIFFGTVLHRLQLKEIAKGFIPAILSIVVCGGVSFALWKGILLIHPDYNDMLHGFTYNGYWYIAAFTGLNLWLSFKVYKYFTKKENITSLFVAPIVLWLIINFIIPEDFKGAGFLIIPVFIAELILAISILTKEQSSRTILFAIFSIPTVYMIAPLIKMFPVGLGLKMLFISGVLLALLFGLLIPILNASKPRKGFTKLAGILAFLFFVIATYYSGFNVDKKKPNSLVYVQNIADSTAYWGTYNQVLDSYIEQKLGENPVKGSIANANTKSKYNTRFSYHQKAAYVPIATSDISIEKDTVVEGKRLLDLVFKPQRKIRKLEFSSRDSIHFHKLVANTIPVNDGKEYKVRRGSFLIYHFGNQDSILRLQMTLDPTLKPEITVNEVSDDLLKNTTLNIQPRSEDMMPMPFVTNNAIISTRKVKL</sequence>
<dbReference type="EMBL" id="JBHULH010000003">
    <property type="protein sequence ID" value="MFD2567050.1"/>
    <property type="molecule type" value="Genomic_DNA"/>
</dbReference>
<evidence type="ECO:0000256" key="1">
    <source>
        <dbReference type="SAM" id="Phobius"/>
    </source>
</evidence>
<gene>
    <name evidence="3" type="ORF">ACFSRZ_06675</name>
</gene>
<dbReference type="Pfam" id="PF04389">
    <property type="entry name" value="Peptidase_M28"/>
    <property type="match status" value="1"/>
</dbReference>
<feature type="transmembrane region" description="Helical" evidence="1">
    <location>
        <begin position="481"/>
        <end position="499"/>
    </location>
</feature>
<reference evidence="4" key="1">
    <citation type="journal article" date="2019" name="Int. J. Syst. Evol. Microbiol.">
        <title>The Global Catalogue of Microorganisms (GCM) 10K type strain sequencing project: providing services to taxonomists for standard genome sequencing and annotation.</title>
        <authorList>
            <consortium name="The Broad Institute Genomics Platform"/>
            <consortium name="The Broad Institute Genome Sequencing Center for Infectious Disease"/>
            <person name="Wu L."/>
            <person name="Ma J."/>
        </authorList>
    </citation>
    <scope>NUCLEOTIDE SEQUENCE [LARGE SCALE GENOMIC DNA]</scope>
    <source>
        <strain evidence="4">KCTC 52127</strain>
    </source>
</reference>
<evidence type="ECO:0000313" key="3">
    <source>
        <dbReference type="EMBL" id="MFD2567050.1"/>
    </source>
</evidence>
<feature type="transmembrane region" description="Helical" evidence="1">
    <location>
        <begin position="511"/>
        <end position="529"/>
    </location>
</feature>
<feature type="transmembrane region" description="Helical" evidence="1">
    <location>
        <begin position="400"/>
        <end position="417"/>
    </location>
</feature>
<dbReference type="Gene3D" id="3.40.630.10">
    <property type="entry name" value="Zn peptidases"/>
    <property type="match status" value="1"/>
</dbReference>
<feature type="domain" description="Peptidase M28" evidence="2">
    <location>
        <begin position="100"/>
        <end position="291"/>
    </location>
</feature>
<dbReference type="PANTHER" id="PTHR12147:SF26">
    <property type="entry name" value="PEPTIDASE M28 DOMAIN-CONTAINING PROTEIN"/>
    <property type="match status" value="1"/>
</dbReference>